<feature type="compositionally biased region" description="Basic and acidic residues" evidence="1">
    <location>
        <begin position="31"/>
        <end position="51"/>
    </location>
</feature>
<reference evidence="2" key="2">
    <citation type="submission" date="2009-08" db="EMBL/GenBank/DDBJ databases">
        <authorList>
            <person name="Shrivastava S."/>
            <person name="Brinkac L.M."/>
            <person name="Dodson R.J."/>
            <person name="Harkins D.M."/>
            <person name="Durkin A.S."/>
            <person name="Sutton G."/>
        </authorList>
    </citation>
    <scope>NUCLEOTIDE SEQUENCE</scope>
    <source>
        <strain evidence="2">Eklund 17B</strain>
    </source>
</reference>
<gene>
    <name evidence="2" type="ordered locus">CLL_A0962</name>
</gene>
<accession>B2TMH6</accession>
<sequence>MTEKRIIKNTPNSSSSKPQASTNPTSVRRVNVRDDSGTKDNSRLESLFKNR</sequence>
<dbReference type="KEGG" id="cbk:CLL_A0962"/>
<name>B2TMH6_CLOBB</name>
<protein>
    <submittedName>
        <fullName evidence="2">Uncharacterized protein</fullName>
    </submittedName>
</protein>
<organism evidence="2">
    <name type="scientific">Clostridium botulinum (strain Eklund 17B / Type B)</name>
    <dbReference type="NCBI Taxonomy" id="935198"/>
    <lineage>
        <taxon>Bacteria</taxon>
        <taxon>Bacillati</taxon>
        <taxon>Bacillota</taxon>
        <taxon>Clostridia</taxon>
        <taxon>Eubacteriales</taxon>
        <taxon>Clostridiaceae</taxon>
        <taxon>Clostridium</taxon>
    </lineage>
</organism>
<dbReference type="AlphaFoldDB" id="B2TMH6"/>
<proteinExistence type="predicted"/>
<evidence type="ECO:0000256" key="1">
    <source>
        <dbReference type="SAM" id="MobiDB-lite"/>
    </source>
</evidence>
<feature type="compositionally biased region" description="Polar residues" evidence="1">
    <location>
        <begin position="9"/>
        <end position="28"/>
    </location>
</feature>
<accession>U4P6E6</accession>
<reference evidence="2" key="1">
    <citation type="submission" date="2009-06" db="EMBL/GenBank/DDBJ databases">
        <authorList>
            <consortium name="US DOE Joint Genome Institute (JGI-PGF)"/>
            <person name="Lucas S."/>
            <person name="Copeland A."/>
            <person name="Lapidus A."/>
            <person name="Glavina del Rio T."/>
            <person name="Dalin E."/>
            <person name="Tice H."/>
            <person name="Bruce D."/>
            <person name="Goodwin L."/>
            <person name="Pitluck S."/>
            <person name="Kyrpides N."/>
            <person name="Mavromatis K."/>
            <person name="Ivanova N."/>
            <person name="Saunders E."/>
            <person name="Brettin T."/>
            <person name="Detter J.C."/>
            <person name="Han C."/>
            <person name="Larimer F."/>
            <person name="Land M."/>
            <person name="Hauser L."/>
            <person name="Markowitz V."/>
            <person name="Cheng J.-F."/>
            <person name="Hugenholtz P."/>
            <person name="Woyke T."/>
            <person name="Wu D."/>
            <person name="Gronow S."/>
            <person name="Klenk H.-P."/>
            <person name="Eisen J.A."/>
        </authorList>
    </citation>
    <scope>NUCLEOTIDE SEQUENCE</scope>
    <source>
        <strain evidence="2">Eklund 17B</strain>
    </source>
</reference>
<dbReference type="EMBL" id="CP001056">
    <property type="protein sequence ID" value="ACD23008.1"/>
    <property type="molecule type" value="Genomic_DNA"/>
</dbReference>
<feature type="region of interest" description="Disordered" evidence="1">
    <location>
        <begin position="1"/>
        <end position="51"/>
    </location>
</feature>
<evidence type="ECO:0000313" key="2">
    <source>
        <dbReference type="EMBL" id="ACD23008.1"/>
    </source>
</evidence>
<dbReference type="HOGENOM" id="CLU_3097239_0_0_9"/>